<evidence type="ECO:0000313" key="9">
    <source>
        <dbReference type="EMBL" id="RAV32028.1"/>
    </source>
</evidence>
<dbReference type="SUPFAM" id="SSF103473">
    <property type="entry name" value="MFS general substrate transporter"/>
    <property type="match status" value="1"/>
</dbReference>
<gene>
    <name evidence="9" type="ORF">DLJ54_05365</name>
</gene>
<protein>
    <submittedName>
        <fullName evidence="9">MFS transporter</fullName>
    </submittedName>
</protein>
<comment type="caution">
    <text evidence="9">The sequence shown here is derived from an EMBL/GenBank/DDBJ whole genome shotgun (WGS) entry which is preliminary data.</text>
</comment>
<feature type="transmembrane region" description="Helical" evidence="7">
    <location>
        <begin position="430"/>
        <end position="451"/>
    </location>
</feature>
<keyword evidence="3" id="KW-1003">Cell membrane</keyword>
<dbReference type="AlphaFoldDB" id="A0A364V5Y6"/>
<evidence type="ECO:0000256" key="3">
    <source>
        <dbReference type="ARBA" id="ARBA00022475"/>
    </source>
</evidence>
<dbReference type="GO" id="GO:0022857">
    <property type="term" value="F:transmembrane transporter activity"/>
    <property type="evidence" value="ECO:0007669"/>
    <property type="project" value="InterPro"/>
</dbReference>
<feature type="transmembrane region" description="Helical" evidence="7">
    <location>
        <begin position="308"/>
        <end position="327"/>
    </location>
</feature>
<dbReference type="Pfam" id="PF07690">
    <property type="entry name" value="MFS_1"/>
    <property type="match status" value="1"/>
</dbReference>
<dbReference type="PANTHER" id="PTHR42718">
    <property type="entry name" value="MAJOR FACILITATOR SUPERFAMILY MULTIDRUG TRANSPORTER MFSC"/>
    <property type="match status" value="1"/>
</dbReference>
<feature type="transmembrane region" description="Helical" evidence="7">
    <location>
        <begin position="26"/>
        <end position="45"/>
    </location>
</feature>
<dbReference type="InterPro" id="IPR011701">
    <property type="entry name" value="MFS"/>
</dbReference>
<evidence type="ECO:0000256" key="4">
    <source>
        <dbReference type="ARBA" id="ARBA00022692"/>
    </source>
</evidence>
<sequence length="469" mass="48195">MVVLDGTVVNLALNRMQVELGLSDQLRSWVVLAYALAYGGLLLLGGRLGDAFGRKRMFLGGVGAFTAASLLCGLATGPVTLQAARVLQGVGAAVASPVAMALIVVTFAPGKTRNQAFSVFAAMTGLGSVSGLILGGALTEVSWRWIFWLNVPIGVFIVIGGLRALTVVPPQRQIKLDVTGAVLATVASTLLVFGLSMGGTGWGRPLVILPIVVGAAVLVAFFRSQRSTSTGVLPLHLFRDRRRTVVFVCLVLAGAVLMAMTVQVALFVQESLGYTPLAAGFAFIPFAVGLGLGAWVAGQAVRTIAPRFLIAAGGIFMLAGFFFAQTLNAHSGYWLHLLPTILIIATGVGLALIPLTLCVVAGVRPEDVGPLTATSLVAQTLGGPLGLAAAAAVGESRTRSLLAGAYPAVQERGALSPAIRDALAAGYTQSLLVCAGLAGIMAVMALVWVRFTPAEVAEGKKAEAAAQSG</sequence>
<keyword evidence="10" id="KW-1185">Reference proteome</keyword>
<feature type="transmembrane region" description="Helical" evidence="7">
    <location>
        <begin position="333"/>
        <end position="361"/>
    </location>
</feature>
<feature type="transmembrane region" description="Helical" evidence="7">
    <location>
        <begin position="145"/>
        <end position="166"/>
    </location>
</feature>
<keyword evidence="4 7" id="KW-0812">Transmembrane</keyword>
<proteinExistence type="predicted"/>
<organism evidence="9 10">
    <name type="scientific">Corynebacterium heidelbergense</name>
    <dbReference type="NCBI Taxonomy" id="2055947"/>
    <lineage>
        <taxon>Bacteria</taxon>
        <taxon>Bacillati</taxon>
        <taxon>Actinomycetota</taxon>
        <taxon>Actinomycetes</taxon>
        <taxon>Mycobacteriales</taxon>
        <taxon>Corynebacteriaceae</taxon>
        <taxon>Corynebacterium</taxon>
    </lineage>
</organism>
<evidence type="ECO:0000256" key="1">
    <source>
        <dbReference type="ARBA" id="ARBA00004651"/>
    </source>
</evidence>
<reference evidence="9 10" key="1">
    <citation type="journal article" date="2018" name="Syst. Appl. Microbiol.">
        <title>Corynebacterium heidelbergense sp. nov., isolated from the preen glands of Egyptian geese (Alopochen aegyptiacus).</title>
        <authorList>
            <person name="Braun M.S."/>
            <person name="Wang E."/>
            <person name="Zimmermann S."/>
            <person name="Wink M."/>
        </authorList>
    </citation>
    <scope>NUCLEOTIDE SEQUENCE [LARGE SCALE GENOMIC DNA]</scope>
    <source>
        <strain evidence="9 10">647</strain>
    </source>
</reference>
<feature type="transmembrane region" description="Helical" evidence="7">
    <location>
        <begin position="119"/>
        <end position="139"/>
    </location>
</feature>
<feature type="transmembrane region" description="Helical" evidence="7">
    <location>
        <begin position="202"/>
        <end position="223"/>
    </location>
</feature>
<evidence type="ECO:0000256" key="7">
    <source>
        <dbReference type="SAM" id="Phobius"/>
    </source>
</evidence>
<dbReference type="Gene3D" id="1.20.1720.10">
    <property type="entry name" value="Multidrug resistance protein D"/>
    <property type="match status" value="1"/>
</dbReference>
<dbReference type="InterPro" id="IPR036259">
    <property type="entry name" value="MFS_trans_sf"/>
</dbReference>
<dbReference type="GO" id="GO:0005886">
    <property type="term" value="C:plasma membrane"/>
    <property type="evidence" value="ECO:0007669"/>
    <property type="project" value="UniProtKB-SubCell"/>
</dbReference>
<dbReference type="CDD" id="cd17321">
    <property type="entry name" value="MFS_MMR_MDR_like"/>
    <property type="match status" value="1"/>
</dbReference>
<dbReference type="Proteomes" id="UP000251577">
    <property type="component" value="Unassembled WGS sequence"/>
</dbReference>
<accession>A0A364V5Y6</accession>
<dbReference type="EMBL" id="QHCV01000043">
    <property type="protein sequence ID" value="RAV32028.1"/>
    <property type="molecule type" value="Genomic_DNA"/>
</dbReference>
<evidence type="ECO:0000256" key="6">
    <source>
        <dbReference type="ARBA" id="ARBA00023136"/>
    </source>
</evidence>
<keyword evidence="6 7" id="KW-0472">Membrane</keyword>
<feature type="transmembrane region" description="Helical" evidence="7">
    <location>
        <begin position="178"/>
        <end position="196"/>
    </location>
</feature>
<evidence type="ECO:0000259" key="8">
    <source>
        <dbReference type="PROSITE" id="PS50850"/>
    </source>
</evidence>
<feature type="transmembrane region" description="Helical" evidence="7">
    <location>
        <begin position="244"/>
        <end position="268"/>
    </location>
</feature>
<keyword evidence="5 7" id="KW-1133">Transmembrane helix</keyword>
<name>A0A364V5Y6_9CORY</name>
<feature type="domain" description="Major facilitator superfamily (MFS) profile" evidence="8">
    <location>
        <begin position="1"/>
        <end position="453"/>
    </location>
</feature>
<evidence type="ECO:0000256" key="2">
    <source>
        <dbReference type="ARBA" id="ARBA00022448"/>
    </source>
</evidence>
<dbReference type="PROSITE" id="PS50850">
    <property type="entry name" value="MFS"/>
    <property type="match status" value="1"/>
</dbReference>
<evidence type="ECO:0000313" key="10">
    <source>
        <dbReference type="Proteomes" id="UP000251577"/>
    </source>
</evidence>
<keyword evidence="2" id="KW-0813">Transport</keyword>
<feature type="transmembrane region" description="Helical" evidence="7">
    <location>
        <begin position="274"/>
        <end position="296"/>
    </location>
</feature>
<dbReference type="PANTHER" id="PTHR42718:SF46">
    <property type="entry name" value="BLR6921 PROTEIN"/>
    <property type="match status" value="1"/>
</dbReference>
<evidence type="ECO:0000256" key="5">
    <source>
        <dbReference type="ARBA" id="ARBA00022989"/>
    </source>
</evidence>
<feature type="transmembrane region" description="Helical" evidence="7">
    <location>
        <begin position="57"/>
        <end position="80"/>
    </location>
</feature>
<feature type="transmembrane region" description="Helical" evidence="7">
    <location>
        <begin position="86"/>
        <end position="107"/>
    </location>
</feature>
<comment type="subcellular location">
    <subcellularLocation>
        <location evidence="1">Cell membrane</location>
        <topology evidence="1">Multi-pass membrane protein</topology>
    </subcellularLocation>
</comment>
<dbReference type="InterPro" id="IPR020846">
    <property type="entry name" value="MFS_dom"/>
</dbReference>
<dbReference type="Gene3D" id="1.20.1250.20">
    <property type="entry name" value="MFS general substrate transporter like domains"/>
    <property type="match status" value="1"/>
</dbReference>